<feature type="region of interest" description="Disordered" evidence="2">
    <location>
        <begin position="1"/>
        <end position="29"/>
    </location>
</feature>
<organism evidence="3 4">
    <name type="scientific">Xiphophorus maculatus</name>
    <name type="common">Southern platyfish</name>
    <name type="synonym">Platypoecilus maculatus</name>
    <dbReference type="NCBI Taxonomy" id="8083"/>
    <lineage>
        <taxon>Eukaryota</taxon>
        <taxon>Metazoa</taxon>
        <taxon>Chordata</taxon>
        <taxon>Craniata</taxon>
        <taxon>Vertebrata</taxon>
        <taxon>Euteleostomi</taxon>
        <taxon>Actinopterygii</taxon>
        <taxon>Neopterygii</taxon>
        <taxon>Teleostei</taxon>
        <taxon>Neoteleostei</taxon>
        <taxon>Acanthomorphata</taxon>
        <taxon>Ovalentaria</taxon>
        <taxon>Atherinomorphae</taxon>
        <taxon>Cyprinodontiformes</taxon>
        <taxon>Poeciliidae</taxon>
        <taxon>Poeciliinae</taxon>
        <taxon>Xiphophorus</taxon>
    </lineage>
</organism>
<accession>A0A3B5PV08</accession>
<keyword evidence="4" id="KW-1185">Reference proteome</keyword>
<name>A0A3B5PV08_XIPMA</name>
<feature type="region of interest" description="Disordered" evidence="2">
    <location>
        <begin position="398"/>
        <end position="423"/>
    </location>
</feature>
<dbReference type="OMA" id="ASSCPMF"/>
<dbReference type="Proteomes" id="UP000002852">
    <property type="component" value="Unassembled WGS sequence"/>
</dbReference>
<dbReference type="InterPro" id="IPR024812">
    <property type="entry name" value="TPR_24"/>
</dbReference>
<keyword evidence="1" id="KW-0802">TPR repeat</keyword>
<dbReference type="Pfam" id="PF13424">
    <property type="entry name" value="TPR_12"/>
    <property type="match status" value="2"/>
</dbReference>
<reference evidence="4" key="1">
    <citation type="submission" date="2012-01" db="EMBL/GenBank/DDBJ databases">
        <authorList>
            <person name="Walter R."/>
            <person name="Schartl M."/>
            <person name="Warren W."/>
        </authorList>
    </citation>
    <scope>NUCLEOTIDE SEQUENCE [LARGE SCALE GENOMIC DNA]</scope>
    <source>
        <strain evidence="4">JP 163 A</strain>
    </source>
</reference>
<dbReference type="SMART" id="SM00028">
    <property type="entry name" value="TPR"/>
    <property type="match status" value="6"/>
</dbReference>
<sequence>MASEESPPGEQVKRSSRRPQKKIGEVEDRTWAGHRALQAGRPQDALRCFKQALQAAVQLQDSRALRACSFNLGAAYVEAGRPGRGLDLLRRNRPGPKAERLPDLQFNTALAHNALGQYQEAVTHFQRAAQLYRSQGDGGSEGDACMELGRCCSRTQDWPQAVQSFLRAAESYKMASMLDSAAAALKEAGSHMVQSDLSNHDDISSVLTECLSLSSSIRDPSILGELYLSVGVAYCRIRCFQEAVSCLGRAVEPAAHRPPLLAKVLHNLGAALNAAGDFSSAVERHRLAARLYGSQGCRGDQARCFSNLAIACSHLGDDQEAAESFILALQGFRDTGDRLAEVQVCEHLAECYLRQKKLQKAVELYKQALSALSHCKEAEGVQDRLVERLTAALQLSLTATQRPRPHRPRPHLPQPHSSPGHQDVRKLDVARLAANQHLDEQRVESPGKFYLYYFLSFVAMVTPDCAQEQKLRRAQVDRQRLIQRAESHLDDTSQNHQRSCSKVSCGWTEPTLTRTVKLLHLSSWSPPPPVQVISGSLVHLRPVGGPASVL</sequence>
<dbReference type="Ensembl" id="ENSXMAT00000034172.1">
    <property type="protein sequence ID" value="ENSXMAP00000022730.1"/>
    <property type="gene ID" value="ENSXMAG00000025543.1"/>
</dbReference>
<dbReference type="InterPro" id="IPR011990">
    <property type="entry name" value="TPR-like_helical_dom_sf"/>
</dbReference>
<dbReference type="SUPFAM" id="SSF48452">
    <property type="entry name" value="TPR-like"/>
    <property type="match status" value="2"/>
</dbReference>
<dbReference type="Gene3D" id="1.25.40.10">
    <property type="entry name" value="Tetratricopeptide repeat domain"/>
    <property type="match status" value="3"/>
</dbReference>
<reference evidence="3" key="3">
    <citation type="submission" date="2025-08" db="UniProtKB">
        <authorList>
            <consortium name="Ensembl"/>
        </authorList>
    </citation>
    <scope>IDENTIFICATION</scope>
    <source>
        <strain evidence="3">JP 163 A</strain>
    </source>
</reference>
<dbReference type="GeneTree" id="ENSGT00940000166061"/>
<dbReference type="Pfam" id="PF13432">
    <property type="entry name" value="TPR_16"/>
    <property type="match status" value="1"/>
</dbReference>
<dbReference type="PANTHER" id="PTHR47050">
    <property type="entry name" value="TETRATRICOPEPTIDE REPEAT PROTEIN 24"/>
    <property type="match status" value="1"/>
</dbReference>
<dbReference type="InParanoid" id="A0A3B5PV08"/>
<dbReference type="PROSITE" id="PS50005">
    <property type="entry name" value="TPR"/>
    <property type="match status" value="1"/>
</dbReference>
<proteinExistence type="predicted"/>
<dbReference type="STRING" id="8083.ENSXMAP00000022730"/>
<protein>
    <submittedName>
        <fullName evidence="3">Tetratricopeptide repeat domain 24</fullName>
    </submittedName>
</protein>
<reference evidence="4" key="2">
    <citation type="journal article" date="2013" name="Nat. Genet.">
        <title>The genome of the platyfish, Xiphophorus maculatus, provides insights into evolutionary adaptation and several complex traits.</title>
        <authorList>
            <person name="Schartl M."/>
            <person name="Walter R.B."/>
            <person name="Shen Y."/>
            <person name="Garcia T."/>
            <person name="Catchen J."/>
            <person name="Amores A."/>
            <person name="Braasch I."/>
            <person name="Chalopin D."/>
            <person name="Volff J.N."/>
            <person name="Lesch K.P."/>
            <person name="Bisazza A."/>
            <person name="Minx P."/>
            <person name="Hillier L."/>
            <person name="Wilson R.K."/>
            <person name="Fuerstenberg S."/>
            <person name="Boore J."/>
            <person name="Searle S."/>
            <person name="Postlethwait J.H."/>
            <person name="Warren W.C."/>
        </authorList>
    </citation>
    <scope>NUCLEOTIDE SEQUENCE [LARGE SCALE GENOMIC DNA]</scope>
    <source>
        <strain evidence="4">JP 163 A</strain>
    </source>
</reference>
<reference evidence="3" key="4">
    <citation type="submission" date="2025-09" db="UniProtKB">
        <authorList>
            <consortium name="Ensembl"/>
        </authorList>
    </citation>
    <scope>IDENTIFICATION</scope>
    <source>
        <strain evidence="3">JP 163 A</strain>
    </source>
</reference>
<dbReference type="InterPro" id="IPR019734">
    <property type="entry name" value="TPR_rpt"/>
</dbReference>
<evidence type="ECO:0000256" key="1">
    <source>
        <dbReference type="PROSITE-ProRule" id="PRU00339"/>
    </source>
</evidence>
<evidence type="ECO:0000256" key="2">
    <source>
        <dbReference type="SAM" id="MobiDB-lite"/>
    </source>
</evidence>
<dbReference type="AlphaFoldDB" id="A0A3B5PV08"/>
<dbReference type="PANTHER" id="PTHR47050:SF1">
    <property type="entry name" value="TETRATRICOPEPTIDE REPEAT PROTEIN 24-LIKE"/>
    <property type="match status" value="1"/>
</dbReference>
<feature type="repeat" description="TPR" evidence="1">
    <location>
        <begin position="102"/>
        <end position="135"/>
    </location>
</feature>
<evidence type="ECO:0000313" key="3">
    <source>
        <dbReference type="Ensembl" id="ENSXMAP00000022730.1"/>
    </source>
</evidence>
<evidence type="ECO:0000313" key="4">
    <source>
        <dbReference type="Proteomes" id="UP000002852"/>
    </source>
</evidence>